<evidence type="ECO:0000256" key="2">
    <source>
        <dbReference type="SAM" id="SignalP"/>
    </source>
</evidence>
<sequence>MRRLLPAALAAAALFACTSEAPQPSEPVSPAPASQGPSEGPWTGEQLTDRVFAHLEAFQRIADGNAGTRAHDTSGYDASLDYAEQSLARAGFTTSRHTSEAVVEENSTAAVRVVQGTQVDLGTVEPMTRTPGGEATAPVALTTDPLGCTLDDYAAAKGAVVLVQRGRCPFTEKSALAHEAGALALIVYNAPGQGDLRGELADRDDLIPSVGISDAAGAALAAAASEGGIVVQVTVEESRETIQVTNLIADWPGTGDGDVLVLGAHLDSVPAGPGINDNASGVSLALTLAERLAAEGRADGLRVAFWGAEELGLVGSGAYVKSLSQEEVGRIAGYVNLDMVASTNGLIGLYGAGAPFEAFSAELERHDVGYQVLSITGASDHAWFESLDIGVAGFYTGAGEPLSGDEAQRFGAPPTPHATGAITSPATPSTRSQRPRSASASATSPPRAWTA</sequence>
<dbReference type="PANTHER" id="PTHR12147">
    <property type="entry name" value="METALLOPEPTIDASE M28 FAMILY MEMBER"/>
    <property type="match status" value="1"/>
</dbReference>
<dbReference type="InterPro" id="IPR007484">
    <property type="entry name" value="Peptidase_M28"/>
</dbReference>
<dbReference type="PROSITE" id="PS51257">
    <property type="entry name" value="PROKAR_LIPOPROTEIN"/>
    <property type="match status" value="1"/>
</dbReference>
<dbReference type="InterPro" id="IPR003137">
    <property type="entry name" value="PA_domain"/>
</dbReference>
<dbReference type="Proteomes" id="UP000188145">
    <property type="component" value="Chromosome"/>
</dbReference>
<accession>A0A1Q2CJP2</accession>
<dbReference type="PANTHER" id="PTHR12147:SF26">
    <property type="entry name" value="PEPTIDASE M28 DOMAIN-CONTAINING PROTEIN"/>
    <property type="match status" value="1"/>
</dbReference>
<evidence type="ECO:0008006" key="7">
    <source>
        <dbReference type="Google" id="ProtNLM"/>
    </source>
</evidence>
<dbReference type="Gene3D" id="3.50.30.30">
    <property type="match status" value="1"/>
</dbReference>
<dbReference type="EMBL" id="CP019606">
    <property type="protein sequence ID" value="AQP46303.1"/>
    <property type="molecule type" value="Genomic_DNA"/>
</dbReference>
<keyword evidence="2" id="KW-0732">Signal</keyword>
<name>A0A1Q2CJP2_9ACTN</name>
<dbReference type="Gene3D" id="3.40.630.10">
    <property type="entry name" value="Zn peptidases"/>
    <property type="match status" value="1"/>
</dbReference>
<evidence type="ECO:0000313" key="6">
    <source>
        <dbReference type="Proteomes" id="UP000188145"/>
    </source>
</evidence>
<protein>
    <recommendedName>
        <fullName evidence="7">Peptidase M28 domain-containing protein</fullName>
    </recommendedName>
</protein>
<feature type="domain" description="Peptidase M28" evidence="4">
    <location>
        <begin position="246"/>
        <end position="394"/>
    </location>
</feature>
<dbReference type="KEGG" id="tes:BW730_00660"/>
<dbReference type="SUPFAM" id="SSF52025">
    <property type="entry name" value="PA domain"/>
    <property type="match status" value="1"/>
</dbReference>
<dbReference type="Pfam" id="PF02225">
    <property type="entry name" value="PA"/>
    <property type="match status" value="1"/>
</dbReference>
<keyword evidence="6" id="KW-1185">Reference proteome</keyword>
<dbReference type="GO" id="GO:0006508">
    <property type="term" value="P:proteolysis"/>
    <property type="evidence" value="ECO:0007669"/>
    <property type="project" value="InterPro"/>
</dbReference>
<feature type="domain" description="PA" evidence="3">
    <location>
        <begin position="136"/>
        <end position="220"/>
    </location>
</feature>
<evidence type="ECO:0000313" key="5">
    <source>
        <dbReference type="EMBL" id="AQP46303.1"/>
    </source>
</evidence>
<feature type="chain" id="PRO_5012907879" description="Peptidase M28 domain-containing protein" evidence="2">
    <location>
        <begin position="22"/>
        <end position="451"/>
    </location>
</feature>
<organism evidence="5 6">
    <name type="scientific">Tessaracoccus aquimaris</name>
    <dbReference type="NCBI Taxonomy" id="1332264"/>
    <lineage>
        <taxon>Bacteria</taxon>
        <taxon>Bacillati</taxon>
        <taxon>Actinomycetota</taxon>
        <taxon>Actinomycetes</taxon>
        <taxon>Propionibacteriales</taxon>
        <taxon>Propionibacteriaceae</taxon>
        <taxon>Tessaracoccus</taxon>
    </lineage>
</organism>
<dbReference type="Pfam" id="PF04389">
    <property type="entry name" value="Peptidase_M28"/>
    <property type="match status" value="1"/>
</dbReference>
<dbReference type="InterPro" id="IPR045175">
    <property type="entry name" value="M28_fam"/>
</dbReference>
<dbReference type="OrthoDB" id="345880at2"/>
<dbReference type="SUPFAM" id="SSF53187">
    <property type="entry name" value="Zn-dependent exopeptidases"/>
    <property type="match status" value="1"/>
</dbReference>
<gene>
    <name evidence="5" type="ORF">BW730_00660</name>
</gene>
<proteinExistence type="predicted"/>
<feature type="region of interest" description="Disordered" evidence="1">
    <location>
        <begin position="403"/>
        <end position="451"/>
    </location>
</feature>
<feature type="compositionally biased region" description="Low complexity" evidence="1">
    <location>
        <begin position="423"/>
        <end position="451"/>
    </location>
</feature>
<evidence type="ECO:0000259" key="4">
    <source>
        <dbReference type="Pfam" id="PF04389"/>
    </source>
</evidence>
<dbReference type="RefSeq" id="WP_158522436.1">
    <property type="nucleotide sequence ID" value="NZ_CP019606.1"/>
</dbReference>
<dbReference type="InterPro" id="IPR046450">
    <property type="entry name" value="PA_dom_sf"/>
</dbReference>
<evidence type="ECO:0000259" key="3">
    <source>
        <dbReference type="Pfam" id="PF02225"/>
    </source>
</evidence>
<reference evidence="6" key="1">
    <citation type="submission" date="2017-02" db="EMBL/GenBank/DDBJ databases">
        <title>Tessaracoccus aquaemaris sp. nov., isolated from the intestine of a Korean rockfish, Sebastes schlegelii, in a marine aquaculture pond.</title>
        <authorList>
            <person name="Tak E.J."/>
            <person name="Bae J.-W."/>
        </authorList>
    </citation>
    <scope>NUCLEOTIDE SEQUENCE [LARGE SCALE GENOMIC DNA]</scope>
    <source>
        <strain evidence="6">NSG39</strain>
    </source>
</reference>
<dbReference type="AlphaFoldDB" id="A0A1Q2CJP2"/>
<dbReference type="STRING" id="1332264.BW730_00660"/>
<dbReference type="GO" id="GO:0008235">
    <property type="term" value="F:metalloexopeptidase activity"/>
    <property type="evidence" value="ECO:0007669"/>
    <property type="project" value="InterPro"/>
</dbReference>
<evidence type="ECO:0000256" key="1">
    <source>
        <dbReference type="SAM" id="MobiDB-lite"/>
    </source>
</evidence>
<feature type="signal peptide" evidence="2">
    <location>
        <begin position="1"/>
        <end position="21"/>
    </location>
</feature>
<feature type="region of interest" description="Disordered" evidence="1">
    <location>
        <begin position="21"/>
        <end position="44"/>
    </location>
</feature>